<evidence type="ECO:0000313" key="2">
    <source>
        <dbReference type="Proteomes" id="UP000596742"/>
    </source>
</evidence>
<proteinExistence type="predicted"/>
<dbReference type="PANTHER" id="PTHR10773:SF19">
    <property type="match status" value="1"/>
</dbReference>
<dbReference type="EMBL" id="UYJE01009966">
    <property type="protein sequence ID" value="VDI78463.1"/>
    <property type="molecule type" value="Genomic_DNA"/>
</dbReference>
<accession>A0A8B6HEZ1</accession>
<reference evidence="1" key="1">
    <citation type="submission" date="2018-11" db="EMBL/GenBank/DDBJ databases">
        <authorList>
            <person name="Alioto T."/>
            <person name="Alioto T."/>
        </authorList>
    </citation>
    <scope>NUCLEOTIDE SEQUENCE</scope>
</reference>
<sequence length="263" mass="30875">MEGKKYKGVLKNEEGIRTYCVDREQRMVAPSGCTNNCKKSEKRECKIFEEKESEEIFNRFWQLIWEEKKVFVCNLVEKHDVKQRTAIDASRRKFSYSYFLTKNGSKLPVYKSMFLSTLARLPKLPSHYCRGSKVYLEPVFQAISDLHREYRKEAQKDNSPVISRTLLRNILDELNISLFQHRKDECDTCCGYEAGNIDKVIYDQHIAKKEEARTEKNKDKEATLANYDMKVITLDLQALLMCPLLKASAMYYKTKLSCHNYNI</sequence>
<dbReference type="Proteomes" id="UP000596742">
    <property type="component" value="Unassembled WGS sequence"/>
</dbReference>
<organism evidence="1 2">
    <name type="scientific">Mytilus galloprovincialis</name>
    <name type="common">Mediterranean mussel</name>
    <dbReference type="NCBI Taxonomy" id="29158"/>
    <lineage>
        <taxon>Eukaryota</taxon>
        <taxon>Metazoa</taxon>
        <taxon>Spiralia</taxon>
        <taxon>Lophotrochozoa</taxon>
        <taxon>Mollusca</taxon>
        <taxon>Bivalvia</taxon>
        <taxon>Autobranchia</taxon>
        <taxon>Pteriomorphia</taxon>
        <taxon>Mytilida</taxon>
        <taxon>Mytiloidea</taxon>
        <taxon>Mytilidae</taxon>
        <taxon>Mytilinae</taxon>
        <taxon>Mytilus</taxon>
    </lineage>
</organism>
<dbReference type="PANTHER" id="PTHR10773">
    <property type="entry name" value="DNA-DIRECTED RNA POLYMERASES I, II, AND III SUBUNIT RPABC2"/>
    <property type="match status" value="1"/>
</dbReference>
<comment type="caution">
    <text evidence="1">The sequence shown here is derived from an EMBL/GenBank/DDBJ whole genome shotgun (WGS) entry which is preliminary data.</text>
</comment>
<dbReference type="OrthoDB" id="6161632at2759"/>
<dbReference type="AlphaFoldDB" id="A0A8B6HEZ1"/>
<evidence type="ECO:0000313" key="1">
    <source>
        <dbReference type="EMBL" id="VDI78463.1"/>
    </source>
</evidence>
<name>A0A8B6HEZ1_MYTGA</name>
<gene>
    <name evidence="1" type="ORF">MGAL_10B035077</name>
</gene>
<keyword evidence="2" id="KW-1185">Reference proteome</keyword>
<protein>
    <submittedName>
        <fullName evidence="1">Uncharacterized protein</fullName>
    </submittedName>
</protein>